<dbReference type="SUPFAM" id="SSF55781">
    <property type="entry name" value="GAF domain-like"/>
    <property type="match status" value="1"/>
</dbReference>
<feature type="non-terminal residue" evidence="2">
    <location>
        <position position="167"/>
    </location>
</feature>
<accession>X1CZP1</accession>
<evidence type="ECO:0000256" key="1">
    <source>
        <dbReference type="SAM" id="MobiDB-lite"/>
    </source>
</evidence>
<sequence length="167" mass="18634">MKTRALNKTAKRRDRKAKDSETPGNLKPSAHTEILKACRKLSNILDPEELYAVFADVIKKKFAIRHLAIFLYHKTDDALELVFSEGLGEVNFQVKRNKSSLWKSISSGELFAVSDDAGNQLFSTEFKKRGLEKLQSELWVPLGMGDELVGLVTFGSKGANRAFTCVA</sequence>
<organism evidence="2">
    <name type="scientific">marine sediment metagenome</name>
    <dbReference type="NCBI Taxonomy" id="412755"/>
    <lineage>
        <taxon>unclassified sequences</taxon>
        <taxon>metagenomes</taxon>
        <taxon>ecological metagenomes</taxon>
    </lineage>
</organism>
<gene>
    <name evidence="2" type="ORF">S01H4_52532</name>
</gene>
<dbReference type="InterPro" id="IPR029016">
    <property type="entry name" value="GAF-like_dom_sf"/>
</dbReference>
<feature type="compositionally biased region" description="Basic residues" evidence="1">
    <location>
        <begin position="1"/>
        <end position="15"/>
    </location>
</feature>
<name>X1CZP1_9ZZZZ</name>
<comment type="caution">
    <text evidence="2">The sequence shown here is derived from an EMBL/GenBank/DDBJ whole genome shotgun (WGS) entry which is preliminary data.</text>
</comment>
<evidence type="ECO:0000313" key="2">
    <source>
        <dbReference type="EMBL" id="GAH13357.1"/>
    </source>
</evidence>
<dbReference type="AlphaFoldDB" id="X1CZP1"/>
<dbReference type="EMBL" id="BART01030026">
    <property type="protein sequence ID" value="GAH13357.1"/>
    <property type="molecule type" value="Genomic_DNA"/>
</dbReference>
<protein>
    <recommendedName>
        <fullName evidence="3">GAF domain-containing protein</fullName>
    </recommendedName>
</protein>
<dbReference type="Gene3D" id="3.30.450.40">
    <property type="match status" value="1"/>
</dbReference>
<proteinExistence type="predicted"/>
<reference evidence="2" key="1">
    <citation type="journal article" date="2014" name="Front. Microbiol.">
        <title>High frequency of phylogenetically diverse reductive dehalogenase-homologous genes in deep subseafloor sedimentary metagenomes.</title>
        <authorList>
            <person name="Kawai M."/>
            <person name="Futagami T."/>
            <person name="Toyoda A."/>
            <person name="Takaki Y."/>
            <person name="Nishi S."/>
            <person name="Hori S."/>
            <person name="Arai W."/>
            <person name="Tsubouchi T."/>
            <person name="Morono Y."/>
            <person name="Uchiyama I."/>
            <person name="Ito T."/>
            <person name="Fujiyama A."/>
            <person name="Inagaki F."/>
            <person name="Takami H."/>
        </authorList>
    </citation>
    <scope>NUCLEOTIDE SEQUENCE</scope>
    <source>
        <strain evidence="2">Expedition CK06-06</strain>
    </source>
</reference>
<evidence type="ECO:0008006" key="3">
    <source>
        <dbReference type="Google" id="ProtNLM"/>
    </source>
</evidence>
<feature type="region of interest" description="Disordered" evidence="1">
    <location>
        <begin position="1"/>
        <end position="28"/>
    </location>
</feature>